<dbReference type="EMBL" id="WJIE01000006">
    <property type="protein sequence ID" value="MRG94460.1"/>
    <property type="molecule type" value="Genomic_DNA"/>
</dbReference>
<reference evidence="3 4" key="1">
    <citation type="submission" date="2019-10" db="EMBL/GenBank/DDBJ databases">
        <title>A soil myxobacterium in the family Polyangiaceae.</title>
        <authorList>
            <person name="Li Y."/>
            <person name="Wang J."/>
        </authorList>
    </citation>
    <scope>NUCLEOTIDE SEQUENCE [LARGE SCALE GENOMIC DNA]</scope>
    <source>
        <strain evidence="3 4">DSM 14734</strain>
    </source>
</reference>
<organism evidence="3 4">
    <name type="scientific">Polyangium spumosum</name>
    <dbReference type="NCBI Taxonomy" id="889282"/>
    <lineage>
        <taxon>Bacteria</taxon>
        <taxon>Pseudomonadati</taxon>
        <taxon>Myxococcota</taxon>
        <taxon>Polyangia</taxon>
        <taxon>Polyangiales</taxon>
        <taxon>Polyangiaceae</taxon>
        <taxon>Polyangium</taxon>
    </lineage>
</organism>
<dbReference type="Proteomes" id="UP000440224">
    <property type="component" value="Unassembled WGS sequence"/>
</dbReference>
<proteinExistence type="predicted"/>
<evidence type="ECO:0000256" key="2">
    <source>
        <dbReference type="SAM" id="SignalP"/>
    </source>
</evidence>
<evidence type="ECO:0000313" key="3">
    <source>
        <dbReference type="EMBL" id="MRG94460.1"/>
    </source>
</evidence>
<keyword evidence="2" id="KW-0732">Signal</keyword>
<feature type="region of interest" description="Disordered" evidence="1">
    <location>
        <begin position="30"/>
        <end position="64"/>
    </location>
</feature>
<dbReference type="AlphaFoldDB" id="A0A6N7PVI9"/>
<comment type="caution">
    <text evidence="3">The sequence shown here is derived from an EMBL/GenBank/DDBJ whole genome shotgun (WGS) entry which is preliminary data.</text>
</comment>
<evidence type="ECO:0000313" key="4">
    <source>
        <dbReference type="Proteomes" id="UP000440224"/>
    </source>
</evidence>
<accession>A0A6N7PVI9</accession>
<gene>
    <name evidence="3" type="ORF">GF068_21425</name>
</gene>
<evidence type="ECO:0000256" key="1">
    <source>
        <dbReference type="SAM" id="MobiDB-lite"/>
    </source>
</evidence>
<sequence length="117" mass="12139">MKKVSSALVGLFVTSALLVAACGQPKQAEVPDALGDTGAADMASEEAAPKPAEEGDAKPEGEADMKQKCCTSCKEALATDRSGTPPDQIPCADFTAALSPWCLEYFRANPTKASECQ</sequence>
<dbReference type="PROSITE" id="PS51257">
    <property type="entry name" value="PROKAR_LIPOPROTEIN"/>
    <property type="match status" value="1"/>
</dbReference>
<feature type="compositionally biased region" description="Basic and acidic residues" evidence="1">
    <location>
        <begin position="47"/>
        <end position="64"/>
    </location>
</feature>
<feature type="signal peptide" evidence="2">
    <location>
        <begin position="1"/>
        <end position="20"/>
    </location>
</feature>
<name>A0A6N7PVI9_9BACT</name>
<dbReference type="RefSeq" id="WP_153821315.1">
    <property type="nucleotide sequence ID" value="NZ_WJIE01000006.1"/>
</dbReference>
<feature type="chain" id="PRO_5026877916" evidence="2">
    <location>
        <begin position="21"/>
        <end position="117"/>
    </location>
</feature>
<protein>
    <submittedName>
        <fullName evidence="3">Uncharacterized protein</fullName>
    </submittedName>
</protein>
<keyword evidence="4" id="KW-1185">Reference proteome</keyword>
<dbReference type="OrthoDB" id="5517110at2"/>